<dbReference type="EMBL" id="AP028917">
    <property type="protein sequence ID" value="BES98112.1"/>
    <property type="molecule type" value="Genomic_DNA"/>
</dbReference>
<feature type="region of interest" description="Disordered" evidence="4">
    <location>
        <begin position="599"/>
        <end position="630"/>
    </location>
</feature>
<reference evidence="5 6" key="1">
    <citation type="submission" date="2023-09" db="EMBL/GenBank/DDBJ databases">
        <title>Nesidiocoris tenuis whole genome shotgun sequence.</title>
        <authorList>
            <person name="Shibata T."/>
            <person name="Shimoda M."/>
            <person name="Kobayashi T."/>
            <person name="Uehara T."/>
        </authorList>
    </citation>
    <scope>NUCLEOTIDE SEQUENCE [LARGE SCALE GENOMIC DNA]</scope>
    <source>
        <strain evidence="5 6">Japan</strain>
    </source>
</reference>
<accession>A0ABN7B106</accession>
<evidence type="ECO:0000256" key="4">
    <source>
        <dbReference type="SAM" id="MobiDB-lite"/>
    </source>
</evidence>
<keyword evidence="2" id="KW-0547">Nucleotide-binding</keyword>
<dbReference type="Gene3D" id="3.30.470.20">
    <property type="entry name" value="ATP-grasp fold, B domain"/>
    <property type="match status" value="1"/>
</dbReference>
<dbReference type="PANTHER" id="PTHR12241:SF161">
    <property type="entry name" value="TUBULIN POLYGLUTAMYLASE TTLL6"/>
    <property type="match status" value="1"/>
</dbReference>
<dbReference type="PROSITE" id="PS51221">
    <property type="entry name" value="TTL"/>
    <property type="match status" value="1"/>
</dbReference>
<dbReference type="GO" id="GO:0016874">
    <property type="term" value="F:ligase activity"/>
    <property type="evidence" value="ECO:0007669"/>
    <property type="project" value="UniProtKB-KW"/>
</dbReference>
<evidence type="ECO:0000256" key="3">
    <source>
        <dbReference type="ARBA" id="ARBA00022840"/>
    </source>
</evidence>
<gene>
    <name evidence="5" type="ORF">NTJ_10927</name>
</gene>
<dbReference type="PANTHER" id="PTHR12241">
    <property type="entry name" value="TUBULIN POLYGLUTAMYLASE"/>
    <property type="match status" value="1"/>
</dbReference>
<feature type="compositionally biased region" description="Basic and acidic residues" evidence="4">
    <location>
        <begin position="599"/>
        <end position="613"/>
    </location>
</feature>
<dbReference type="Pfam" id="PF03133">
    <property type="entry name" value="TTL"/>
    <property type="match status" value="1"/>
</dbReference>
<organism evidence="5 6">
    <name type="scientific">Nesidiocoris tenuis</name>
    <dbReference type="NCBI Taxonomy" id="355587"/>
    <lineage>
        <taxon>Eukaryota</taxon>
        <taxon>Metazoa</taxon>
        <taxon>Ecdysozoa</taxon>
        <taxon>Arthropoda</taxon>
        <taxon>Hexapoda</taxon>
        <taxon>Insecta</taxon>
        <taxon>Pterygota</taxon>
        <taxon>Neoptera</taxon>
        <taxon>Paraneoptera</taxon>
        <taxon>Hemiptera</taxon>
        <taxon>Heteroptera</taxon>
        <taxon>Panheteroptera</taxon>
        <taxon>Cimicomorpha</taxon>
        <taxon>Miridae</taxon>
        <taxon>Dicyphina</taxon>
        <taxon>Nesidiocoris</taxon>
    </lineage>
</organism>
<keyword evidence="3" id="KW-0067">ATP-binding</keyword>
<dbReference type="Proteomes" id="UP001307889">
    <property type="component" value="Chromosome 9"/>
</dbReference>
<keyword evidence="6" id="KW-1185">Reference proteome</keyword>
<keyword evidence="1 5" id="KW-0436">Ligase</keyword>
<protein>
    <submittedName>
        <fullName evidence="5">Tubulin-tyrosine ligase activity</fullName>
    </submittedName>
</protein>
<sequence length="642" mass="74129">MLAAESIEKTVIWTEESANMVQKVKKRKRRRNKVSLINTSNCRYELVRFVAQKFGIKESAENWNVFWTDLSTSVQRCKDMKRYQRINHFPGMLEICRKDSLARNLNRLYKAFPAEYDIFPKTWCLPSDIADVAEYAKSHRGRCFIVKPDLGCQGRGIAITRNINQLKTYERMICQLYIHRPFLIDGFKFDLRIYTLITSCDPLRIFVYNEGLARFATVQYKEPNSQNATNMYMHLTNYSVNKHSRAYNVDDIEGSKRKLSTINQWFQANNYSVSKIWSSIDDVIIKTIVVSLPTLKHYYHTCFPNHTSSHACFEILGMDFMFDSDLKPFVLEVNHSPSFHTDTPIDHDVKEALLHDTFNILNLAHNDRAKILNEDKKRIRERLLAVAYHSPDWTKDSSDDLITQHRIEWENSHMGNYRKIYPNARSDYYDKFVAARQNAMLAETMTPKQKETAAKLAGESPRQFKKPPKEVETAKAKIPKIVRCSFAPCPINEADERERLLAMEKRSFLIQSRGIIEKVYENFKKAGLLRMADQVKFGRSDQWGDDARKTALEGKLEDFDKNMVQVIDCIAKTTGPNPGVPANFNASLQKKVNFILPKNCDKPGRKEANDPKRKSAKSSPEEPAYGKIAAKNLKNTVTNVQA</sequence>
<evidence type="ECO:0000256" key="2">
    <source>
        <dbReference type="ARBA" id="ARBA00022741"/>
    </source>
</evidence>
<proteinExistence type="predicted"/>
<evidence type="ECO:0000313" key="5">
    <source>
        <dbReference type="EMBL" id="BES98112.1"/>
    </source>
</evidence>
<dbReference type="SUPFAM" id="SSF56059">
    <property type="entry name" value="Glutathione synthetase ATP-binding domain-like"/>
    <property type="match status" value="1"/>
</dbReference>
<evidence type="ECO:0000313" key="6">
    <source>
        <dbReference type="Proteomes" id="UP001307889"/>
    </source>
</evidence>
<evidence type="ECO:0000256" key="1">
    <source>
        <dbReference type="ARBA" id="ARBA00022598"/>
    </source>
</evidence>
<dbReference type="InterPro" id="IPR004344">
    <property type="entry name" value="TTL/TTLL_fam"/>
</dbReference>
<name>A0ABN7B106_9HEMI</name>